<comment type="caution">
    <text evidence="7">The sequence shown here is derived from an EMBL/GenBank/DDBJ whole genome shotgun (WGS) entry which is preliminary data.</text>
</comment>
<gene>
    <name evidence="7" type="ORF">BHU72_05500</name>
</gene>
<dbReference type="InterPro" id="IPR015422">
    <property type="entry name" value="PyrdxlP-dep_Trfase_small"/>
</dbReference>
<evidence type="ECO:0000256" key="5">
    <source>
        <dbReference type="ARBA" id="ARBA00037974"/>
    </source>
</evidence>
<evidence type="ECO:0000313" key="7">
    <source>
        <dbReference type="EMBL" id="OEH85066.1"/>
    </source>
</evidence>
<evidence type="ECO:0000256" key="2">
    <source>
        <dbReference type="ARBA" id="ARBA00012224"/>
    </source>
</evidence>
<dbReference type="InterPro" id="IPR051798">
    <property type="entry name" value="Class-II_PLP-Dep_Aminotrans"/>
</dbReference>
<dbReference type="CDD" id="cd00609">
    <property type="entry name" value="AAT_like"/>
    <property type="match status" value="1"/>
</dbReference>
<dbReference type="SUPFAM" id="SSF53383">
    <property type="entry name" value="PLP-dependent transferases"/>
    <property type="match status" value="1"/>
</dbReference>
<dbReference type="Proteomes" id="UP000095255">
    <property type="component" value="Unassembled WGS sequence"/>
</dbReference>
<reference evidence="7 8" key="1">
    <citation type="submission" date="2016-09" db="EMBL/GenBank/DDBJ databases">
        <title>Desulfuribacillus arsenicus sp. nov., an obligately anaerobic, dissimilatory arsenic- and antimonate-reducing bacterium isolated from anoxic sediments.</title>
        <authorList>
            <person name="Abin C.A."/>
            <person name="Hollibaugh J.T."/>
        </authorList>
    </citation>
    <scope>NUCLEOTIDE SEQUENCE [LARGE SCALE GENOMIC DNA]</scope>
    <source>
        <strain evidence="7 8">MLFW-2</strain>
    </source>
</reference>
<dbReference type="Pfam" id="PF00155">
    <property type="entry name" value="Aminotran_1_2"/>
    <property type="match status" value="1"/>
</dbReference>
<proteinExistence type="inferred from homology"/>
<dbReference type="STRING" id="1390249.BHU72_05500"/>
<dbReference type="InterPro" id="IPR004839">
    <property type="entry name" value="Aminotransferase_I/II_large"/>
</dbReference>
<dbReference type="OrthoDB" id="9802872at2"/>
<dbReference type="InterPro" id="IPR027619">
    <property type="entry name" value="C-S_lyase_PatB-like"/>
</dbReference>
<dbReference type="InterPro" id="IPR015424">
    <property type="entry name" value="PyrdxlP-dep_Trfase"/>
</dbReference>
<evidence type="ECO:0000256" key="4">
    <source>
        <dbReference type="ARBA" id="ARBA00023239"/>
    </source>
</evidence>
<accession>A0A1E5L4N3</accession>
<dbReference type="Gene3D" id="3.40.640.10">
    <property type="entry name" value="Type I PLP-dependent aspartate aminotransferase-like (Major domain)"/>
    <property type="match status" value="1"/>
</dbReference>
<comment type="similarity">
    <text evidence="5">Belongs to the class-II pyridoxal-phosphate-dependent aminotransferase family. MalY/PatB cystathionine beta-lyase subfamily.</text>
</comment>
<dbReference type="EMBL" id="MJAT01000033">
    <property type="protein sequence ID" value="OEH85066.1"/>
    <property type="molecule type" value="Genomic_DNA"/>
</dbReference>
<dbReference type="GO" id="GO:0047804">
    <property type="term" value="F:cysteine-S-conjugate beta-lyase activity"/>
    <property type="evidence" value="ECO:0007669"/>
    <property type="project" value="UniProtKB-EC"/>
</dbReference>
<dbReference type="AlphaFoldDB" id="A0A1E5L4N3"/>
<dbReference type="PANTHER" id="PTHR43525:SF1">
    <property type="entry name" value="PROTEIN MALY"/>
    <property type="match status" value="1"/>
</dbReference>
<keyword evidence="8" id="KW-1185">Reference proteome</keyword>
<feature type="domain" description="Aminotransferase class I/classII large" evidence="6">
    <location>
        <begin position="34"/>
        <end position="381"/>
    </location>
</feature>
<keyword evidence="4 7" id="KW-0456">Lyase</keyword>
<evidence type="ECO:0000256" key="3">
    <source>
        <dbReference type="ARBA" id="ARBA00022898"/>
    </source>
</evidence>
<organism evidence="7 8">
    <name type="scientific">Desulfuribacillus stibiiarsenatis</name>
    <dbReference type="NCBI Taxonomy" id="1390249"/>
    <lineage>
        <taxon>Bacteria</taxon>
        <taxon>Bacillati</taxon>
        <taxon>Bacillota</taxon>
        <taxon>Desulfuribacillia</taxon>
        <taxon>Desulfuribacillales</taxon>
        <taxon>Desulfuribacillaceae</taxon>
        <taxon>Desulfuribacillus</taxon>
    </lineage>
</organism>
<evidence type="ECO:0000313" key="8">
    <source>
        <dbReference type="Proteomes" id="UP000095255"/>
    </source>
</evidence>
<sequence>MKHIFDHNIDRKNTNAVKWDQNRAFCGEDDVLPFWVADMDFPSPEPVVQALKHRAEHGIYGYTAHSESYMNSILNWVSRRHDWHIDKGWIATVPTVLYGITLIMRSFSEPGDHIVIQPPVYHPFARIIQDNDREIVHNELVYHEGRYEMDFDDLEEKLKHPKAKLFLLCSPHNPVGRVWTHEELKRVGELCIRHNVLIISDEIHWDIVLRGHKHIPMASISEEIAQRTFTSTAPTKTFNMAGLHISNMIIPNQAFKKVIDFEIRKAALNDNNVFGLTALENAYTSGEEWLDELLAYLEGNLQLIEAFAEEHWPKVKVIPLEGTYLVWLDVSALGIDGVSLQKRLVQEAKVALHMGKTFGSGGEGFIRMNIACPKSMIEQGLTQMKEILK</sequence>
<dbReference type="NCBIfam" id="TIGR04350">
    <property type="entry name" value="C_S_lyase_PatB"/>
    <property type="match status" value="1"/>
</dbReference>
<dbReference type="PANTHER" id="PTHR43525">
    <property type="entry name" value="PROTEIN MALY"/>
    <property type="match status" value="1"/>
</dbReference>
<keyword evidence="3" id="KW-0663">Pyridoxal phosphate</keyword>
<dbReference type="InterPro" id="IPR015421">
    <property type="entry name" value="PyrdxlP-dep_Trfase_major"/>
</dbReference>
<name>A0A1E5L4N3_9FIRM</name>
<dbReference type="GO" id="GO:0030170">
    <property type="term" value="F:pyridoxal phosphate binding"/>
    <property type="evidence" value="ECO:0007669"/>
    <property type="project" value="InterPro"/>
</dbReference>
<dbReference type="Gene3D" id="3.90.1150.10">
    <property type="entry name" value="Aspartate Aminotransferase, domain 1"/>
    <property type="match status" value="1"/>
</dbReference>
<evidence type="ECO:0000259" key="6">
    <source>
        <dbReference type="Pfam" id="PF00155"/>
    </source>
</evidence>
<dbReference type="RefSeq" id="WP_069702393.1">
    <property type="nucleotide sequence ID" value="NZ_MJAT01000033.1"/>
</dbReference>
<protein>
    <recommendedName>
        <fullName evidence="2">cysteine-S-conjugate beta-lyase</fullName>
        <ecNumber evidence="2">4.4.1.13</ecNumber>
    </recommendedName>
</protein>
<comment type="cofactor">
    <cofactor evidence="1">
        <name>pyridoxal 5'-phosphate</name>
        <dbReference type="ChEBI" id="CHEBI:597326"/>
    </cofactor>
</comment>
<dbReference type="EC" id="4.4.1.13" evidence="2"/>
<evidence type="ECO:0000256" key="1">
    <source>
        <dbReference type="ARBA" id="ARBA00001933"/>
    </source>
</evidence>